<evidence type="ECO:0000259" key="8">
    <source>
        <dbReference type="Pfam" id="PF24779"/>
    </source>
</evidence>
<dbReference type="GO" id="GO:0006364">
    <property type="term" value="P:rRNA processing"/>
    <property type="evidence" value="ECO:0007669"/>
    <property type="project" value="UniProtKB-KW"/>
</dbReference>
<dbReference type="InterPro" id="IPR029060">
    <property type="entry name" value="PIN-like_dom_sf"/>
</dbReference>
<dbReference type="AlphaFoldDB" id="A0A6P6XZH3"/>
<comment type="function">
    <text evidence="5">Involved in rRNA-processing and ribosome biogenesis.</text>
</comment>
<evidence type="ECO:0000256" key="5">
    <source>
        <dbReference type="ARBA" id="ARBA00037300"/>
    </source>
</evidence>
<sequence>MKITRYKRAQRHLLFYRNYFDFRPPYQIILDATFCQAALKNKINLKEQIPKYLNDEVKLLTTVCVVNETERLGNSLYGTMLVIKQFPIHKCGHEKNPISANECLFSLIQRKEEHYFLATQDQDLTEKTRSLAYVPILFIKMNAIILEQPATEARDKAIESQQRFHQVDSHQFQTLKKLKKIESLDKPANIKRKRKGPKGPNPLSCKKKKTVALNKASSSNPNVKSVKQDGKKKRTKTKRIPNHIKRMFQKIETDLNLKQQSSSS</sequence>
<evidence type="ECO:0000313" key="10">
    <source>
        <dbReference type="RefSeq" id="XP_027197414.1"/>
    </source>
</evidence>
<evidence type="ECO:0000256" key="2">
    <source>
        <dbReference type="ARBA" id="ARBA00022517"/>
    </source>
</evidence>
<dbReference type="InterPro" id="IPR057776">
    <property type="entry name" value="UTP23_sensor"/>
</dbReference>
<dbReference type="SUPFAM" id="SSF88723">
    <property type="entry name" value="PIN domain-like"/>
    <property type="match status" value="1"/>
</dbReference>
<evidence type="ECO:0000256" key="3">
    <source>
        <dbReference type="ARBA" id="ARBA00022552"/>
    </source>
</evidence>
<dbReference type="OMA" id="CCMQALY"/>
<comment type="similarity">
    <text evidence="6">Belongs to the UTP23/FCF1 family. UTP23 subfamily.</text>
</comment>
<keyword evidence="2" id="KW-0690">Ribosome biogenesis</keyword>
<dbReference type="RefSeq" id="XP_027197414.1">
    <property type="nucleotide sequence ID" value="XM_027341613.1"/>
</dbReference>
<keyword evidence="3" id="KW-0698">rRNA processing</keyword>
<reference evidence="10" key="1">
    <citation type="submission" date="2025-08" db="UniProtKB">
        <authorList>
            <consortium name="RefSeq"/>
        </authorList>
    </citation>
    <scope>IDENTIFICATION</scope>
    <source>
        <strain evidence="10">Airmid</strain>
    </source>
</reference>
<dbReference type="CDD" id="cd09866">
    <property type="entry name" value="PIN_Fcf1-Utp23-H"/>
    <property type="match status" value="1"/>
</dbReference>
<dbReference type="Gene3D" id="3.40.50.1010">
    <property type="entry name" value="5'-nuclease"/>
    <property type="match status" value="1"/>
</dbReference>
<protein>
    <recommendedName>
        <fullName evidence="7">rRNA-processing protein UTP23 homolog</fullName>
    </recommendedName>
</protein>
<proteinExistence type="inferred from homology"/>
<dbReference type="PANTHER" id="PTHR12416">
    <property type="entry name" value="RRNA-PROCESSING PROTEIN UTP23 HOMOLOG"/>
    <property type="match status" value="1"/>
</dbReference>
<keyword evidence="9" id="KW-1185">Reference proteome</keyword>
<dbReference type="OrthoDB" id="25675at2759"/>
<evidence type="ECO:0000313" key="9">
    <source>
        <dbReference type="Proteomes" id="UP000515146"/>
    </source>
</evidence>
<feature type="domain" description="UTP23 sensor motif region" evidence="8">
    <location>
        <begin position="191"/>
        <end position="209"/>
    </location>
</feature>
<organism evidence="9 10">
    <name type="scientific">Dermatophagoides pteronyssinus</name>
    <name type="common">European house dust mite</name>
    <dbReference type="NCBI Taxonomy" id="6956"/>
    <lineage>
        <taxon>Eukaryota</taxon>
        <taxon>Metazoa</taxon>
        <taxon>Ecdysozoa</taxon>
        <taxon>Arthropoda</taxon>
        <taxon>Chelicerata</taxon>
        <taxon>Arachnida</taxon>
        <taxon>Acari</taxon>
        <taxon>Acariformes</taxon>
        <taxon>Sarcoptiformes</taxon>
        <taxon>Astigmata</taxon>
        <taxon>Psoroptidia</taxon>
        <taxon>Analgoidea</taxon>
        <taxon>Pyroglyphidae</taxon>
        <taxon>Dermatophagoidinae</taxon>
        <taxon>Dermatophagoides</taxon>
    </lineage>
</organism>
<dbReference type="InParanoid" id="A0A6P6XZH3"/>
<gene>
    <name evidence="10" type="primary">LOC113791786</name>
</gene>
<evidence type="ECO:0000256" key="6">
    <source>
        <dbReference type="ARBA" id="ARBA00038503"/>
    </source>
</evidence>
<evidence type="ECO:0000256" key="7">
    <source>
        <dbReference type="ARBA" id="ARBA00071400"/>
    </source>
</evidence>
<evidence type="ECO:0000256" key="1">
    <source>
        <dbReference type="ARBA" id="ARBA00004604"/>
    </source>
</evidence>
<keyword evidence="4" id="KW-0539">Nucleus</keyword>
<dbReference type="KEGG" id="dpte:113791786"/>
<dbReference type="Pfam" id="PF04900">
    <property type="entry name" value="Fcf1"/>
    <property type="match status" value="1"/>
</dbReference>
<dbReference type="FunFam" id="3.40.50.1010:FF:000006">
    <property type="entry name" value="rRNA-processing protein UTP23 homolog"/>
    <property type="match status" value="1"/>
</dbReference>
<evidence type="ECO:0000256" key="4">
    <source>
        <dbReference type="ARBA" id="ARBA00023242"/>
    </source>
</evidence>
<dbReference type="InterPro" id="IPR006984">
    <property type="entry name" value="Fcf1/UTP23"/>
</dbReference>
<dbReference type="Pfam" id="PF24779">
    <property type="entry name" value="UTP23_sensor"/>
    <property type="match status" value="1"/>
</dbReference>
<dbReference type="FunCoup" id="A0A6P6XZH3">
    <property type="interactions" value="1363"/>
</dbReference>
<comment type="subcellular location">
    <subcellularLocation>
        <location evidence="1">Nucleus</location>
        <location evidence="1">Nucleolus</location>
    </subcellularLocation>
</comment>
<accession>A0A6P6XZH3</accession>
<dbReference type="GO" id="GO:0032040">
    <property type="term" value="C:small-subunit processome"/>
    <property type="evidence" value="ECO:0007669"/>
    <property type="project" value="InterPro"/>
</dbReference>
<dbReference type="Proteomes" id="UP000515146">
    <property type="component" value="Unplaced"/>
</dbReference>
<name>A0A6P6XZH3_DERPT</name>